<proteinExistence type="predicted"/>
<comment type="caution">
    <text evidence="2">The sequence shown here is derived from an EMBL/GenBank/DDBJ whole genome shotgun (WGS) entry which is preliminary data.</text>
</comment>
<accession>A0AA39EY67</accession>
<dbReference type="EMBL" id="JAQQBR010001836">
    <property type="protein sequence ID" value="KAK0159767.1"/>
    <property type="molecule type" value="Genomic_DNA"/>
</dbReference>
<reference evidence="2" key="2">
    <citation type="submission" date="2023-03" db="EMBL/GenBank/DDBJ databases">
        <authorList>
            <person name="Inwood S.N."/>
            <person name="Skelly J.G."/>
            <person name="Guhlin J."/>
            <person name="Harrop T.W.R."/>
            <person name="Goldson S.G."/>
            <person name="Dearden P.K."/>
        </authorList>
    </citation>
    <scope>NUCLEOTIDE SEQUENCE</scope>
    <source>
        <strain evidence="2">Lincoln</strain>
        <tissue evidence="2">Whole body</tissue>
    </source>
</reference>
<evidence type="ECO:0000313" key="3">
    <source>
        <dbReference type="Proteomes" id="UP001168972"/>
    </source>
</evidence>
<dbReference type="AlphaFoldDB" id="A0AA39EY67"/>
<evidence type="ECO:0000256" key="1">
    <source>
        <dbReference type="SAM" id="MobiDB-lite"/>
    </source>
</evidence>
<organism evidence="2 3">
    <name type="scientific">Microctonus hyperodae</name>
    <name type="common">Parasitoid wasp</name>
    <dbReference type="NCBI Taxonomy" id="165561"/>
    <lineage>
        <taxon>Eukaryota</taxon>
        <taxon>Metazoa</taxon>
        <taxon>Ecdysozoa</taxon>
        <taxon>Arthropoda</taxon>
        <taxon>Hexapoda</taxon>
        <taxon>Insecta</taxon>
        <taxon>Pterygota</taxon>
        <taxon>Neoptera</taxon>
        <taxon>Endopterygota</taxon>
        <taxon>Hymenoptera</taxon>
        <taxon>Apocrita</taxon>
        <taxon>Ichneumonoidea</taxon>
        <taxon>Braconidae</taxon>
        <taxon>Euphorinae</taxon>
        <taxon>Microctonus</taxon>
    </lineage>
</organism>
<keyword evidence="3" id="KW-1185">Reference proteome</keyword>
<protein>
    <submittedName>
        <fullName evidence="2">Uncharacterized protein</fullName>
    </submittedName>
</protein>
<reference evidence="2" key="1">
    <citation type="journal article" date="2023" name="bioRxiv">
        <title>Scaffold-level genome assemblies of two parasitoid biocontrol wasps reveal the parthenogenesis mechanism and an associated novel virus.</title>
        <authorList>
            <person name="Inwood S."/>
            <person name="Skelly J."/>
            <person name="Guhlin J."/>
            <person name="Harrop T."/>
            <person name="Goldson S."/>
            <person name="Dearden P."/>
        </authorList>
    </citation>
    <scope>NUCLEOTIDE SEQUENCE</scope>
    <source>
        <strain evidence="2">Lincoln</strain>
        <tissue evidence="2">Whole body</tissue>
    </source>
</reference>
<evidence type="ECO:0000313" key="2">
    <source>
        <dbReference type="EMBL" id="KAK0159767.1"/>
    </source>
</evidence>
<name>A0AA39EY67_MICHY</name>
<sequence>MARHPPRIRGIDTNENQQQQQQEKPPRDRIIYCPVRNQFRNKEFPYRAKELQVYILDITQNEIPFPESQVLGSLKALGTHFLLFSFDLPTKYRQMKIQHEQNRIENKDFPICGSKIRLYAQYHPFAGWLKLPMDINRT</sequence>
<gene>
    <name evidence="2" type="ORF">PV327_010844</name>
</gene>
<feature type="region of interest" description="Disordered" evidence="1">
    <location>
        <begin position="1"/>
        <end position="28"/>
    </location>
</feature>
<dbReference type="Proteomes" id="UP001168972">
    <property type="component" value="Unassembled WGS sequence"/>
</dbReference>